<reference evidence="2 3" key="1">
    <citation type="submission" date="2017-11" db="EMBL/GenBank/DDBJ databases">
        <title>De novo assembly and phasing of dikaryotic genomes from two isolates of Puccinia coronata f. sp. avenae, the causal agent of oat crown rust.</title>
        <authorList>
            <person name="Miller M.E."/>
            <person name="Zhang Y."/>
            <person name="Omidvar V."/>
            <person name="Sperschneider J."/>
            <person name="Schwessinger B."/>
            <person name="Raley C."/>
            <person name="Palmer J.M."/>
            <person name="Garnica D."/>
            <person name="Upadhyaya N."/>
            <person name="Rathjen J."/>
            <person name="Taylor J.M."/>
            <person name="Park R.F."/>
            <person name="Dodds P.N."/>
            <person name="Hirsch C.D."/>
            <person name="Kianian S.F."/>
            <person name="Figueroa M."/>
        </authorList>
    </citation>
    <scope>NUCLEOTIDE SEQUENCE [LARGE SCALE GENOMIC DNA]</scope>
    <source>
        <strain evidence="2">12SD80</strain>
    </source>
</reference>
<gene>
    <name evidence="2" type="ORF">PCASD_10190</name>
</gene>
<organism evidence="2 3">
    <name type="scientific">Puccinia coronata f. sp. avenae</name>
    <dbReference type="NCBI Taxonomy" id="200324"/>
    <lineage>
        <taxon>Eukaryota</taxon>
        <taxon>Fungi</taxon>
        <taxon>Dikarya</taxon>
        <taxon>Basidiomycota</taxon>
        <taxon>Pucciniomycotina</taxon>
        <taxon>Pucciniomycetes</taxon>
        <taxon>Pucciniales</taxon>
        <taxon>Pucciniaceae</taxon>
        <taxon>Puccinia</taxon>
    </lineage>
</organism>
<dbReference type="Proteomes" id="UP000235392">
    <property type="component" value="Unassembled WGS sequence"/>
</dbReference>
<dbReference type="EMBL" id="PGCI01000152">
    <property type="protein sequence ID" value="PLW36911.1"/>
    <property type="molecule type" value="Genomic_DNA"/>
</dbReference>
<sequence length="227" mass="25048">MSGIAPLEIFSRAQSTALTSNRSTPVSHPVERQVFAVTHREAPPPLMAGSMTPTGTCPSAPMNALPRSRDMSVDPLPHNQVALRGQEMLIDTEIPAQDKLWTISNIFQGQWLLFVNAKESNNYWLMRIALNQAISTQDTFTNLFGTQSMLEVLDGWLACDKLARMERMFQIPPQPLPQPAAEQQVAQTALQVATTATDQPLCTQPLRATPPAHQRPAQQQLHPQAPP</sequence>
<evidence type="ECO:0000313" key="3">
    <source>
        <dbReference type="Proteomes" id="UP000235392"/>
    </source>
</evidence>
<feature type="region of interest" description="Disordered" evidence="1">
    <location>
        <begin position="42"/>
        <end position="68"/>
    </location>
</feature>
<name>A0A2N5UGN3_9BASI</name>
<dbReference type="AlphaFoldDB" id="A0A2N5UGN3"/>
<feature type="compositionally biased region" description="Low complexity" evidence="1">
    <location>
        <begin position="207"/>
        <end position="227"/>
    </location>
</feature>
<evidence type="ECO:0000256" key="1">
    <source>
        <dbReference type="SAM" id="MobiDB-lite"/>
    </source>
</evidence>
<feature type="region of interest" description="Disordered" evidence="1">
    <location>
        <begin position="200"/>
        <end position="227"/>
    </location>
</feature>
<protein>
    <submittedName>
        <fullName evidence="2">Uncharacterized protein</fullName>
    </submittedName>
</protein>
<comment type="caution">
    <text evidence="2">The sequence shown here is derived from an EMBL/GenBank/DDBJ whole genome shotgun (WGS) entry which is preliminary data.</text>
</comment>
<proteinExistence type="predicted"/>
<evidence type="ECO:0000313" key="2">
    <source>
        <dbReference type="EMBL" id="PLW36911.1"/>
    </source>
</evidence>
<accession>A0A2N5UGN3</accession>